<evidence type="ECO:0000256" key="1">
    <source>
        <dbReference type="ARBA" id="ARBA00001913"/>
    </source>
</evidence>
<keyword evidence="6 9" id="KW-0378">Hydrolase</keyword>
<dbReference type="AlphaFoldDB" id="A0A2A8HHY9"/>
<evidence type="ECO:0000313" key="14">
    <source>
        <dbReference type="Proteomes" id="UP000220841"/>
    </source>
</evidence>
<dbReference type="PROSITE" id="PS00138">
    <property type="entry name" value="SUBTILASE_SER"/>
    <property type="match status" value="1"/>
</dbReference>
<dbReference type="InterPro" id="IPR022398">
    <property type="entry name" value="Peptidase_S8_His-AS"/>
</dbReference>
<evidence type="ECO:0000259" key="12">
    <source>
        <dbReference type="Pfam" id="PF22148"/>
    </source>
</evidence>
<keyword evidence="4" id="KW-0964">Secreted</keyword>
<dbReference type="Pfam" id="PF00082">
    <property type="entry name" value="Peptidase_S8"/>
    <property type="match status" value="1"/>
</dbReference>
<sequence>MFKEGQLLITFYDHTNSQAKSEIYTQLGGNKIDEISQLHLELIEVPVGEEAKYKALYEQHSDVRFVEYNFIRKLRYKSCTCAKCNYKRCGCIPNDPYYLKKIETSRDGLQNQWGLQRINPEQGFCKVKNRKPSTKIAILDSGIDPNHPDLKDKIINPINFTSDDPEDYLDTVGHGTFVAGIAAAATNNQIGIASASYNTAYIVPVKILGGGDSSFTLAILKGLMYAIEQKVDVINMSFGTEFEGTYSRNEQEVLEMAWNQGIISVAARGNESNERITYPDAYNYVLAVSATNKLDRLATFSSWGINVGITAPGTEILSITPTYLVPGPNYDTGQGTSFSAPFVCGVAAMLRAIKPSASNQEIIQAIQRSSRSLNTNNKEWSPFYGYGLLDLSAAVQEIKCPQIPYGDYCEISGSFYGQVVNKNGQALGNIRVTAVDNRTGTALSSYMTKPDTTEGPFPFPGNGMFRLFNLPAGNYSIYLRFVDPRTRVIESIDIVPGADVYVKLVFPGFSEDIISVLKNSE</sequence>
<dbReference type="PANTHER" id="PTHR43806:SF11">
    <property type="entry name" value="CEREVISIN-RELATED"/>
    <property type="match status" value="1"/>
</dbReference>
<dbReference type="SUPFAM" id="SSF52743">
    <property type="entry name" value="Subtilisin-like"/>
    <property type="match status" value="1"/>
</dbReference>
<comment type="cofactor">
    <cofactor evidence="1">
        <name>Ca(2+)</name>
        <dbReference type="ChEBI" id="CHEBI:29108"/>
    </cofactor>
</comment>
<dbReference type="GO" id="GO:0004252">
    <property type="term" value="F:serine-type endopeptidase activity"/>
    <property type="evidence" value="ECO:0007669"/>
    <property type="project" value="UniProtKB-UniRule"/>
</dbReference>
<name>A0A2A8HHY9_9BACI</name>
<comment type="similarity">
    <text evidence="3 9 10">Belongs to the peptidase S8 family.</text>
</comment>
<comment type="caution">
    <text evidence="13">The sequence shown here is derived from an EMBL/GenBank/DDBJ whole genome shotgun (WGS) entry which is preliminary data.</text>
</comment>
<evidence type="ECO:0000256" key="2">
    <source>
        <dbReference type="ARBA" id="ARBA00004613"/>
    </source>
</evidence>
<organism evidence="13 14">
    <name type="scientific">Bacillus toyonensis</name>
    <dbReference type="NCBI Taxonomy" id="155322"/>
    <lineage>
        <taxon>Bacteria</taxon>
        <taxon>Bacillati</taxon>
        <taxon>Bacillota</taxon>
        <taxon>Bacilli</taxon>
        <taxon>Bacillales</taxon>
        <taxon>Bacillaceae</taxon>
        <taxon>Bacillus</taxon>
        <taxon>Bacillus cereus group</taxon>
    </lineage>
</organism>
<feature type="active site" description="Charge relay system" evidence="9">
    <location>
        <position position="140"/>
    </location>
</feature>
<evidence type="ECO:0000256" key="5">
    <source>
        <dbReference type="ARBA" id="ARBA00022670"/>
    </source>
</evidence>
<dbReference type="InterPro" id="IPR023828">
    <property type="entry name" value="Peptidase_S8_Ser-AS"/>
</dbReference>
<dbReference type="Gene3D" id="3.40.50.200">
    <property type="entry name" value="Peptidase S8/S53 domain"/>
    <property type="match status" value="1"/>
</dbReference>
<comment type="subcellular location">
    <subcellularLocation>
        <location evidence="2">Secreted</location>
    </subcellularLocation>
</comment>
<reference evidence="13 14" key="1">
    <citation type="submission" date="2017-09" db="EMBL/GenBank/DDBJ databases">
        <title>Large-scale bioinformatics analysis of Bacillus genomes uncovers conserved roles of natural products in bacterial physiology.</title>
        <authorList>
            <consortium name="Agbiome Team Llc"/>
            <person name="Bleich R.M."/>
            <person name="Grubbs K.J."/>
            <person name="Santa Maria K.C."/>
            <person name="Allen S.E."/>
            <person name="Farag S."/>
            <person name="Shank E.A."/>
            <person name="Bowers A."/>
        </authorList>
    </citation>
    <scope>NUCLEOTIDE SEQUENCE [LARGE SCALE GENOMIC DNA]</scope>
    <source>
        <strain evidence="13 14">AFS021349</strain>
    </source>
</reference>
<feature type="active site" description="Charge relay system" evidence="9">
    <location>
        <position position="174"/>
    </location>
</feature>
<dbReference type="PRINTS" id="PR00723">
    <property type="entry name" value="SUBTILISIN"/>
</dbReference>
<feature type="domain" description="Peptidase S8/S53" evidence="11">
    <location>
        <begin position="134"/>
        <end position="387"/>
    </location>
</feature>
<keyword evidence="7 9" id="KW-0720">Serine protease</keyword>
<evidence type="ECO:0000256" key="4">
    <source>
        <dbReference type="ARBA" id="ARBA00022525"/>
    </source>
</evidence>
<evidence type="ECO:0000313" key="13">
    <source>
        <dbReference type="EMBL" id="PEQ08689.1"/>
    </source>
</evidence>
<dbReference type="EMBL" id="NUBY01000031">
    <property type="protein sequence ID" value="PEQ08689.1"/>
    <property type="molecule type" value="Genomic_DNA"/>
</dbReference>
<accession>A0A2A8HHY9</accession>
<evidence type="ECO:0000259" key="11">
    <source>
        <dbReference type="Pfam" id="PF00082"/>
    </source>
</evidence>
<dbReference type="InterPro" id="IPR050131">
    <property type="entry name" value="Peptidase_S8_subtilisin-like"/>
</dbReference>
<evidence type="ECO:0000256" key="8">
    <source>
        <dbReference type="ARBA" id="ARBA00022837"/>
    </source>
</evidence>
<evidence type="ECO:0000256" key="9">
    <source>
        <dbReference type="PROSITE-ProRule" id="PRU01240"/>
    </source>
</evidence>
<feature type="active site" description="Charge relay system" evidence="9">
    <location>
        <position position="337"/>
    </location>
</feature>
<dbReference type="InterPro" id="IPR015500">
    <property type="entry name" value="Peptidase_S8_subtilisin-rel"/>
</dbReference>
<evidence type="ECO:0000256" key="7">
    <source>
        <dbReference type="ARBA" id="ARBA00022825"/>
    </source>
</evidence>
<dbReference type="PROSITE" id="PS00136">
    <property type="entry name" value="SUBTILASE_ASP"/>
    <property type="match status" value="1"/>
</dbReference>
<dbReference type="GO" id="GO:0006508">
    <property type="term" value="P:proteolysis"/>
    <property type="evidence" value="ECO:0007669"/>
    <property type="project" value="UniProtKB-KW"/>
</dbReference>
<dbReference type="RefSeq" id="WP_098226137.1">
    <property type="nucleotide sequence ID" value="NZ_NUBY01000031.1"/>
</dbReference>
<protein>
    <submittedName>
        <fullName evidence="13">Uncharacterized protein</fullName>
    </submittedName>
</protein>
<evidence type="ECO:0000256" key="6">
    <source>
        <dbReference type="ARBA" id="ARBA00022801"/>
    </source>
</evidence>
<evidence type="ECO:0000256" key="10">
    <source>
        <dbReference type="RuleBase" id="RU003355"/>
    </source>
</evidence>
<dbReference type="InterPro" id="IPR023827">
    <property type="entry name" value="Peptidase_S8_Asp-AS"/>
</dbReference>
<gene>
    <name evidence="13" type="ORF">CN585_08010</name>
</gene>
<dbReference type="PROSITE" id="PS51892">
    <property type="entry name" value="SUBTILASE"/>
    <property type="match status" value="1"/>
</dbReference>
<dbReference type="InterPro" id="IPR000209">
    <property type="entry name" value="Peptidase_S8/S53_dom"/>
</dbReference>
<evidence type="ECO:0000256" key="3">
    <source>
        <dbReference type="ARBA" id="ARBA00011073"/>
    </source>
</evidence>
<dbReference type="GO" id="GO:0005576">
    <property type="term" value="C:extracellular region"/>
    <property type="evidence" value="ECO:0007669"/>
    <property type="project" value="UniProtKB-SubCell"/>
</dbReference>
<proteinExistence type="inferred from homology"/>
<dbReference type="Pfam" id="PF22148">
    <property type="entry name" value="Fervidolysin_NPro-like"/>
    <property type="match status" value="1"/>
</dbReference>
<keyword evidence="8" id="KW-0106">Calcium</keyword>
<dbReference type="InterPro" id="IPR054399">
    <property type="entry name" value="Fervidolysin-like_N_prodom"/>
</dbReference>
<dbReference type="InterPro" id="IPR036852">
    <property type="entry name" value="Peptidase_S8/S53_dom_sf"/>
</dbReference>
<dbReference type="PROSITE" id="PS00137">
    <property type="entry name" value="SUBTILASE_HIS"/>
    <property type="match status" value="1"/>
</dbReference>
<keyword evidence="5 9" id="KW-0645">Protease</keyword>
<dbReference type="PANTHER" id="PTHR43806">
    <property type="entry name" value="PEPTIDASE S8"/>
    <property type="match status" value="1"/>
</dbReference>
<feature type="domain" description="Fervidolysin-like N-terminal prodomain" evidence="12">
    <location>
        <begin position="2"/>
        <end position="69"/>
    </location>
</feature>
<dbReference type="Proteomes" id="UP000220841">
    <property type="component" value="Unassembled WGS sequence"/>
</dbReference>